<dbReference type="RefSeq" id="WP_308993195.1">
    <property type="nucleotide sequence ID" value="NZ_CP155618.1"/>
</dbReference>
<protein>
    <recommendedName>
        <fullName evidence="3">TonB-like protein</fullName>
    </recommendedName>
</protein>
<sequence length="158" mass="18116">MKQIYVFILVTTLTSCEYFNVKKTTPEAILNEELQTFNWNEVDVYPSFSACDSLETKDEKTACFTDVLTKHILRYLENDSIVVTQDVNETIYLQFQVSETGFLSLSDVKLDSLLVQEIPNLENLIHSSLDSLPKIYPAIKRGQQVKTEFELPIIIQAN</sequence>
<dbReference type="PROSITE" id="PS51257">
    <property type="entry name" value="PROKAR_LIPOPROTEIN"/>
    <property type="match status" value="1"/>
</dbReference>
<organism evidence="1 2">
    <name type="scientific">Mariniflexile litorale</name>
    <dbReference type="NCBI Taxonomy" id="3045158"/>
    <lineage>
        <taxon>Bacteria</taxon>
        <taxon>Pseudomonadati</taxon>
        <taxon>Bacteroidota</taxon>
        <taxon>Flavobacteriia</taxon>
        <taxon>Flavobacteriales</taxon>
        <taxon>Flavobacteriaceae</taxon>
        <taxon>Mariniflexile</taxon>
    </lineage>
</organism>
<evidence type="ECO:0000313" key="2">
    <source>
        <dbReference type="Proteomes" id="UP001224325"/>
    </source>
</evidence>
<accession>A0AAU7EK35</accession>
<proteinExistence type="predicted"/>
<dbReference type="AlphaFoldDB" id="A0AAU7EK35"/>
<reference evidence="1" key="1">
    <citation type="submission" date="2024-04" db="EMBL/GenBank/DDBJ databases">
        <title>Mariniflexile litorale, isolated from the shallow sediments of the Sea of Japan.</title>
        <authorList>
            <person name="Romanenko L."/>
            <person name="Isaeva M."/>
        </authorList>
    </citation>
    <scope>NUCLEOTIDE SEQUENCE [LARGE SCALE GENOMIC DNA]</scope>
    <source>
        <strain evidence="1">KMM 9835</strain>
    </source>
</reference>
<name>A0AAU7EK35_9FLAO</name>
<dbReference type="EMBL" id="CP155618">
    <property type="protein sequence ID" value="XBL16003.1"/>
    <property type="molecule type" value="Genomic_DNA"/>
</dbReference>
<evidence type="ECO:0008006" key="3">
    <source>
        <dbReference type="Google" id="ProtNLM"/>
    </source>
</evidence>
<dbReference type="KEGG" id="mlil:QLS71_008280"/>
<keyword evidence="2" id="KW-1185">Reference proteome</keyword>
<evidence type="ECO:0000313" key="1">
    <source>
        <dbReference type="EMBL" id="XBL16003.1"/>
    </source>
</evidence>
<dbReference type="Proteomes" id="UP001224325">
    <property type="component" value="Chromosome"/>
</dbReference>
<gene>
    <name evidence="1" type="ORF">QLS71_008280</name>
</gene>